<dbReference type="InterPro" id="IPR036249">
    <property type="entry name" value="Thioredoxin-like_sf"/>
</dbReference>
<sequence>MSDRIALRPFLEDEVSPSSGPADAQTSIVVFTDFQCPACRAAHPEMLNAVTRDGNTRIIYRDLPVFGDISDRAARVALAARNQGLYPQVHDAFMRERETLTDPVMRRIVRGLGGDWQQIERDLASDSEIEATIERNRTDALRLGVSGTPTYLIGNYRIVGAMDEGEFARAIERARETADSGG</sequence>
<keyword evidence="2" id="KW-0560">Oxidoreductase</keyword>
<comment type="caution">
    <text evidence="6">The sequence shown here is derived from an EMBL/GenBank/DDBJ whole genome shotgun (WGS) entry which is preliminary data.</text>
</comment>
<evidence type="ECO:0000256" key="2">
    <source>
        <dbReference type="ARBA" id="ARBA00023002"/>
    </source>
</evidence>
<name>A0A844ZF58_9SPHN</name>
<dbReference type="OrthoDB" id="9780147at2"/>
<evidence type="ECO:0000259" key="5">
    <source>
        <dbReference type="PROSITE" id="PS51352"/>
    </source>
</evidence>
<dbReference type="EMBL" id="WTYW01000002">
    <property type="protein sequence ID" value="MXO86184.1"/>
    <property type="molecule type" value="Genomic_DNA"/>
</dbReference>
<keyword evidence="1" id="KW-0732">Signal</keyword>
<feature type="domain" description="Thioredoxin" evidence="5">
    <location>
        <begin position="1"/>
        <end position="176"/>
    </location>
</feature>
<evidence type="ECO:0000313" key="6">
    <source>
        <dbReference type="EMBL" id="MXO86184.1"/>
    </source>
</evidence>
<dbReference type="PANTHER" id="PTHR13887">
    <property type="entry name" value="GLUTATHIONE S-TRANSFERASE KAPPA"/>
    <property type="match status" value="1"/>
</dbReference>
<dbReference type="SUPFAM" id="SSF52833">
    <property type="entry name" value="Thioredoxin-like"/>
    <property type="match status" value="1"/>
</dbReference>
<evidence type="ECO:0000256" key="1">
    <source>
        <dbReference type="ARBA" id="ARBA00022729"/>
    </source>
</evidence>
<dbReference type="InterPro" id="IPR013766">
    <property type="entry name" value="Thioredoxin_domain"/>
</dbReference>
<reference evidence="6 7" key="1">
    <citation type="submission" date="2019-12" db="EMBL/GenBank/DDBJ databases">
        <title>Genomic-based taxomic classification of the family Erythrobacteraceae.</title>
        <authorList>
            <person name="Xu L."/>
        </authorList>
    </citation>
    <scope>NUCLEOTIDE SEQUENCE [LARGE SCALE GENOMIC DNA]</scope>
    <source>
        <strain evidence="6 7">MCCC 1A09962</strain>
    </source>
</reference>
<dbReference type="AlphaFoldDB" id="A0A844ZF58"/>
<keyword evidence="7" id="KW-1185">Reference proteome</keyword>
<dbReference type="Gene3D" id="3.40.30.10">
    <property type="entry name" value="Glutaredoxin"/>
    <property type="match status" value="1"/>
</dbReference>
<dbReference type="PANTHER" id="PTHR13887:SF14">
    <property type="entry name" value="DISULFIDE BOND FORMATION PROTEIN D"/>
    <property type="match status" value="1"/>
</dbReference>
<organism evidence="6 7">
    <name type="scientific">Parapontixanthobacter aurantiacus</name>
    <dbReference type="NCBI Taxonomy" id="1463599"/>
    <lineage>
        <taxon>Bacteria</taxon>
        <taxon>Pseudomonadati</taxon>
        <taxon>Pseudomonadota</taxon>
        <taxon>Alphaproteobacteria</taxon>
        <taxon>Sphingomonadales</taxon>
        <taxon>Erythrobacteraceae</taxon>
        <taxon>Parapontixanthobacter</taxon>
    </lineage>
</organism>
<proteinExistence type="predicted"/>
<dbReference type="RefSeq" id="WP_160682815.1">
    <property type="nucleotide sequence ID" value="NZ_WTYW01000002.1"/>
</dbReference>
<evidence type="ECO:0000313" key="7">
    <source>
        <dbReference type="Proteomes" id="UP000433104"/>
    </source>
</evidence>
<evidence type="ECO:0000256" key="3">
    <source>
        <dbReference type="ARBA" id="ARBA00023157"/>
    </source>
</evidence>
<dbReference type="Pfam" id="PF01323">
    <property type="entry name" value="DSBA"/>
    <property type="match status" value="1"/>
</dbReference>
<dbReference type="PROSITE" id="PS51352">
    <property type="entry name" value="THIOREDOXIN_2"/>
    <property type="match status" value="1"/>
</dbReference>
<dbReference type="InterPro" id="IPR001853">
    <property type="entry name" value="DSBA-like_thioredoxin_dom"/>
</dbReference>
<dbReference type="Proteomes" id="UP000433104">
    <property type="component" value="Unassembled WGS sequence"/>
</dbReference>
<protein>
    <submittedName>
        <fullName evidence="6">Thioredoxin domain-containing protein</fullName>
    </submittedName>
</protein>
<accession>A0A844ZF58</accession>
<evidence type="ECO:0000256" key="4">
    <source>
        <dbReference type="ARBA" id="ARBA00023284"/>
    </source>
</evidence>
<keyword evidence="3" id="KW-1015">Disulfide bond</keyword>
<gene>
    <name evidence="6" type="ORF">GRI38_09100</name>
</gene>
<dbReference type="GO" id="GO:0016491">
    <property type="term" value="F:oxidoreductase activity"/>
    <property type="evidence" value="ECO:0007669"/>
    <property type="project" value="UniProtKB-KW"/>
</dbReference>
<keyword evidence="4" id="KW-0676">Redox-active center</keyword>